<proteinExistence type="predicted"/>
<organism evidence="2 3">
    <name type="scientific">Brachybacterium avium</name>
    <dbReference type="NCBI Taxonomy" id="2017485"/>
    <lineage>
        <taxon>Bacteria</taxon>
        <taxon>Bacillati</taxon>
        <taxon>Actinomycetota</taxon>
        <taxon>Actinomycetes</taxon>
        <taxon>Micrococcales</taxon>
        <taxon>Dermabacteraceae</taxon>
        <taxon>Brachybacterium</taxon>
    </lineage>
</organism>
<evidence type="ECO:0000313" key="3">
    <source>
        <dbReference type="Proteomes" id="UP000198398"/>
    </source>
</evidence>
<dbReference type="EMBL" id="CP022316">
    <property type="protein sequence ID" value="ASK66714.1"/>
    <property type="molecule type" value="Genomic_DNA"/>
</dbReference>
<reference evidence="3" key="1">
    <citation type="submission" date="2017-07" db="EMBL/GenBank/DDBJ databases">
        <title>Brachybacterium sp. VR2415.</title>
        <authorList>
            <person name="Tak E.J."/>
            <person name="Bae J.-W."/>
        </authorList>
    </citation>
    <scope>NUCLEOTIDE SEQUENCE [LARGE SCALE GENOMIC DNA]</scope>
    <source>
        <strain evidence="3">VR2415</strain>
    </source>
</reference>
<dbReference type="KEGG" id="brv:CFK39_13850"/>
<feature type="transmembrane region" description="Helical" evidence="1">
    <location>
        <begin position="46"/>
        <end position="62"/>
    </location>
</feature>
<sequence>MTRFRTVDLLVTVLIGAAFGVAYLGYGQLYTLIGPLTATFKPAEGLLAGIWFLPAMLAGLIVRKPGAALLAGLLAAVLSMLLGSQWGWGTAISGLMQGGGVELAFLLTRYRRFGLPVAVLGGVLAALLEWGWEKVAYYQEMSWAFSGAMLACFLVSGVLLCGVLGWAAARALVSTGAVDSLAAGREHARVAEA</sequence>
<keyword evidence="1" id="KW-1133">Transmembrane helix</keyword>
<name>A0A220UEQ3_9MICO</name>
<feature type="transmembrane region" description="Helical" evidence="1">
    <location>
        <begin position="69"/>
        <end position="88"/>
    </location>
</feature>
<dbReference type="InterPro" id="IPR017195">
    <property type="entry name" value="ABC_thiamin-permease_prd"/>
</dbReference>
<dbReference type="RefSeq" id="WP_089065950.1">
    <property type="nucleotide sequence ID" value="NZ_CP022316.1"/>
</dbReference>
<keyword evidence="3" id="KW-1185">Reference proteome</keyword>
<dbReference type="OrthoDB" id="8017424at2"/>
<dbReference type="Pfam" id="PF09819">
    <property type="entry name" value="ABC_cobalt"/>
    <property type="match status" value="1"/>
</dbReference>
<accession>A0A220UEQ3</accession>
<feature type="transmembrane region" description="Helical" evidence="1">
    <location>
        <begin position="7"/>
        <end position="26"/>
    </location>
</feature>
<dbReference type="Proteomes" id="UP000198398">
    <property type="component" value="Chromosome"/>
</dbReference>
<keyword evidence="1" id="KW-0472">Membrane</keyword>
<dbReference type="AlphaFoldDB" id="A0A220UEQ3"/>
<evidence type="ECO:0000313" key="2">
    <source>
        <dbReference type="EMBL" id="ASK66714.1"/>
    </source>
</evidence>
<feature type="transmembrane region" description="Helical" evidence="1">
    <location>
        <begin position="144"/>
        <end position="169"/>
    </location>
</feature>
<keyword evidence="1" id="KW-0812">Transmembrane</keyword>
<protein>
    <submittedName>
        <fullName evidence="2">ABC transporter permease</fullName>
    </submittedName>
</protein>
<evidence type="ECO:0000256" key="1">
    <source>
        <dbReference type="SAM" id="Phobius"/>
    </source>
</evidence>
<gene>
    <name evidence="2" type="ORF">CFK39_13850</name>
</gene>
<dbReference type="PIRSF" id="PIRSF037394">
    <property type="entry name" value="ABC_thiamine-permease_YkoE_prd"/>
    <property type="match status" value="1"/>
</dbReference>
<feature type="transmembrane region" description="Helical" evidence="1">
    <location>
        <begin position="113"/>
        <end position="132"/>
    </location>
</feature>